<dbReference type="RefSeq" id="WP_366289615.1">
    <property type="nucleotide sequence ID" value="NZ_CP159992.1"/>
</dbReference>
<keyword evidence="2" id="KW-0238">DNA-binding</keyword>
<feature type="domain" description="HTH LytTR-type" evidence="1">
    <location>
        <begin position="77"/>
        <end position="149"/>
    </location>
</feature>
<dbReference type="SMART" id="SM00850">
    <property type="entry name" value="LytTR"/>
    <property type="match status" value="1"/>
</dbReference>
<dbReference type="EMBL" id="CP159992">
    <property type="protein sequence ID" value="XCP93114.1"/>
    <property type="molecule type" value="Genomic_DNA"/>
</dbReference>
<dbReference type="Pfam" id="PF04397">
    <property type="entry name" value="LytTR"/>
    <property type="match status" value="1"/>
</dbReference>
<dbReference type="PROSITE" id="PS50930">
    <property type="entry name" value="HTH_LYTTR"/>
    <property type="match status" value="1"/>
</dbReference>
<protein>
    <submittedName>
        <fullName evidence="2">LytTR family DNA-binding domain-containing protein</fullName>
    </submittedName>
</protein>
<organism evidence="2">
    <name type="scientific">Paenibacillus sp. AN1007</name>
    <dbReference type="NCBI Taxonomy" id="3151385"/>
    <lineage>
        <taxon>Bacteria</taxon>
        <taxon>Bacillati</taxon>
        <taxon>Bacillota</taxon>
        <taxon>Bacilli</taxon>
        <taxon>Bacillales</taxon>
        <taxon>Paenibacillaceae</taxon>
        <taxon>Paenibacillus</taxon>
    </lineage>
</organism>
<dbReference type="AlphaFoldDB" id="A0AAU8N9G2"/>
<evidence type="ECO:0000313" key="2">
    <source>
        <dbReference type="EMBL" id="XCP93114.1"/>
    </source>
</evidence>
<name>A0AAU8N9G2_9BACL</name>
<dbReference type="InterPro" id="IPR007492">
    <property type="entry name" value="LytTR_DNA-bd_dom"/>
</dbReference>
<accession>A0AAU8N9G2</accession>
<evidence type="ECO:0000259" key="1">
    <source>
        <dbReference type="PROSITE" id="PS50930"/>
    </source>
</evidence>
<sequence>MKVFFEESQEMQPNEAKIITHPEDQSKWDRIREAMSQMEHELVVIQARNNRNVRIKLSTVAAIVSEDRMCGVSVITGERYLLNQRLKYVEQELQEQDTTLVRINNQTIINTRHIGSFSAAEHARVQVNLTDGSSYYVSRFYMKNFRRKL</sequence>
<dbReference type="GO" id="GO:0003677">
    <property type="term" value="F:DNA binding"/>
    <property type="evidence" value="ECO:0007669"/>
    <property type="project" value="UniProtKB-KW"/>
</dbReference>
<dbReference type="Gene3D" id="2.40.50.1020">
    <property type="entry name" value="LytTr DNA-binding domain"/>
    <property type="match status" value="1"/>
</dbReference>
<gene>
    <name evidence="2" type="ORF">ABXS70_17960</name>
</gene>
<reference evidence="2" key="1">
    <citation type="submission" date="2024-05" db="EMBL/GenBank/DDBJ databases">
        <title>Draft genome assemblies of 36 bacteria isolated from hibernating arctic ground squirrels.</title>
        <authorList>
            <person name="McKee H."/>
            <person name="Mullen L."/>
            <person name="Drown D.M."/>
            <person name="Duddleston K.N."/>
        </authorList>
    </citation>
    <scope>NUCLEOTIDE SEQUENCE</scope>
    <source>
        <strain evidence="2">AN1007</strain>
    </source>
</reference>
<proteinExistence type="predicted"/>